<accession>A0A8T2N7K9</accession>
<gene>
    <name evidence="2" type="ORF">JZ751_005302</name>
</gene>
<feature type="region of interest" description="Disordered" evidence="1">
    <location>
        <begin position="52"/>
        <end position="76"/>
    </location>
</feature>
<protein>
    <submittedName>
        <fullName evidence="2">Uncharacterized protein</fullName>
    </submittedName>
</protein>
<name>A0A8T2N7K9_9TELE</name>
<evidence type="ECO:0000313" key="2">
    <source>
        <dbReference type="EMBL" id="KAG9335380.1"/>
    </source>
</evidence>
<sequence length="116" mass="12560">MCCTVLSLNWRLARKGCAYLLQSPRIALSRSSGSGKRTGIVPSSVCFGCGLRRVRPPSPNDNKNRAAPAKGKAGQDKVVKGVSHPVCPPLFLTLQLQHQDRTKYSSCGNPAIVRRD</sequence>
<evidence type="ECO:0000313" key="3">
    <source>
        <dbReference type="Proteomes" id="UP000824540"/>
    </source>
</evidence>
<dbReference type="AlphaFoldDB" id="A0A8T2N7K9"/>
<reference evidence="2" key="1">
    <citation type="thesis" date="2021" institute="BYU ScholarsArchive" country="Provo, UT, USA">
        <title>Applications of and Algorithms for Genome Assembly and Genomic Analyses with an Emphasis on Marine Teleosts.</title>
        <authorList>
            <person name="Pickett B.D."/>
        </authorList>
    </citation>
    <scope>NUCLEOTIDE SEQUENCE</scope>
    <source>
        <strain evidence="2">HI-2016</strain>
    </source>
</reference>
<comment type="caution">
    <text evidence="2">The sequence shown here is derived from an EMBL/GenBank/DDBJ whole genome shotgun (WGS) entry which is preliminary data.</text>
</comment>
<keyword evidence="3" id="KW-1185">Reference proteome</keyword>
<evidence type="ECO:0000256" key="1">
    <source>
        <dbReference type="SAM" id="MobiDB-lite"/>
    </source>
</evidence>
<organism evidence="2 3">
    <name type="scientific">Albula glossodonta</name>
    <name type="common">roundjaw bonefish</name>
    <dbReference type="NCBI Taxonomy" id="121402"/>
    <lineage>
        <taxon>Eukaryota</taxon>
        <taxon>Metazoa</taxon>
        <taxon>Chordata</taxon>
        <taxon>Craniata</taxon>
        <taxon>Vertebrata</taxon>
        <taxon>Euteleostomi</taxon>
        <taxon>Actinopterygii</taxon>
        <taxon>Neopterygii</taxon>
        <taxon>Teleostei</taxon>
        <taxon>Albuliformes</taxon>
        <taxon>Albulidae</taxon>
        <taxon>Albula</taxon>
    </lineage>
</organism>
<proteinExistence type="predicted"/>
<dbReference type="EMBL" id="JAFBMS010000121">
    <property type="protein sequence ID" value="KAG9335380.1"/>
    <property type="molecule type" value="Genomic_DNA"/>
</dbReference>
<dbReference type="Proteomes" id="UP000824540">
    <property type="component" value="Unassembled WGS sequence"/>
</dbReference>